<evidence type="ECO:0000256" key="2">
    <source>
        <dbReference type="PIRSR" id="PIRSR613078-2"/>
    </source>
</evidence>
<feature type="binding site" evidence="2">
    <location>
        <begin position="38"/>
        <end position="45"/>
    </location>
    <ligand>
        <name>substrate</name>
    </ligand>
</feature>
<organism evidence="3 4">
    <name type="scientific">Diacronema lutheri</name>
    <name type="common">Unicellular marine alga</name>
    <name type="synonym">Monochrysis lutheri</name>
    <dbReference type="NCBI Taxonomy" id="2081491"/>
    <lineage>
        <taxon>Eukaryota</taxon>
        <taxon>Haptista</taxon>
        <taxon>Haptophyta</taxon>
        <taxon>Pavlovophyceae</taxon>
        <taxon>Pavlovales</taxon>
        <taxon>Pavlovaceae</taxon>
        <taxon>Diacronema</taxon>
    </lineage>
</organism>
<evidence type="ECO:0000256" key="1">
    <source>
        <dbReference type="PIRSR" id="PIRSR613078-1"/>
    </source>
</evidence>
<proteinExistence type="predicted"/>
<gene>
    <name evidence="3" type="ORF">KFE25_005380</name>
</gene>
<dbReference type="OMA" id="YSVTPDY"/>
<feature type="binding site" evidence="2">
    <location>
        <position position="96"/>
    </location>
    <ligand>
        <name>substrate</name>
    </ligand>
</feature>
<dbReference type="Proteomes" id="UP000751190">
    <property type="component" value="Unassembled WGS sequence"/>
</dbReference>
<keyword evidence="4" id="KW-1185">Reference proteome</keyword>
<dbReference type="PROSITE" id="PS00175">
    <property type="entry name" value="PG_MUTASE"/>
    <property type="match status" value="1"/>
</dbReference>
<feature type="active site" description="Tele-phosphohistidine intermediate" evidence="1">
    <location>
        <position position="39"/>
    </location>
</feature>
<accession>A0A8J5XQ82</accession>
<evidence type="ECO:0008006" key="5">
    <source>
        <dbReference type="Google" id="ProtNLM"/>
    </source>
</evidence>
<evidence type="ECO:0000313" key="4">
    <source>
        <dbReference type="Proteomes" id="UP000751190"/>
    </source>
</evidence>
<dbReference type="InterPro" id="IPR013078">
    <property type="entry name" value="His_Pase_superF_clade-1"/>
</dbReference>
<protein>
    <recommendedName>
        <fullName evidence="5">Phosphoglycerate mutase</fullName>
    </recommendedName>
</protein>
<dbReference type="GO" id="GO:0003824">
    <property type="term" value="F:catalytic activity"/>
    <property type="evidence" value="ECO:0007669"/>
    <property type="project" value="InterPro"/>
</dbReference>
<dbReference type="EMBL" id="JAGTXO010000009">
    <property type="protein sequence ID" value="KAG8465810.1"/>
    <property type="molecule type" value="Genomic_DNA"/>
</dbReference>
<dbReference type="SMART" id="SM00855">
    <property type="entry name" value="PGAM"/>
    <property type="match status" value="1"/>
</dbReference>
<evidence type="ECO:0000313" key="3">
    <source>
        <dbReference type="EMBL" id="KAG8465810.1"/>
    </source>
</evidence>
<dbReference type="CDD" id="cd07067">
    <property type="entry name" value="HP_PGM_like"/>
    <property type="match status" value="1"/>
</dbReference>
<dbReference type="AlphaFoldDB" id="A0A8J5XQ82"/>
<name>A0A8J5XQ82_DIALT</name>
<dbReference type="Pfam" id="PF00300">
    <property type="entry name" value="His_Phos_1"/>
    <property type="match status" value="1"/>
</dbReference>
<comment type="caution">
    <text evidence="3">The sequence shown here is derived from an EMBL/GenBank/DDBJ whole genome shotgun (WGS) entry which is preliminary data.</text>
</comment>
<dbReference type="Gene3D" id="3.40.50.1240">
    <property type="entry name" value="Phosphoglycerate mutase-like"/>
    <property type="match status" value="1"/>
</dbReference>
<feature type="active site" description="Proton donor/acceptor" evidence="1">
    <location>
        <position position="124"/>
    </location>
</feature>
<dbReference type="PANTHER" id="PTHR46192">
    <property type="entry name" value="BROAD-RANGE ACID PHOSPHATASE DET1"/>
    <property type="match status" value="1"/>
</dbReference>
<sequence>MLAARGAARAASRRLLGSSADAGCKRGGFRPRRIVLVRHGESLGNLDEAVYTTTPDWMIPLTQRGIEEAMAAGRALNKLLAHPDANVFFYHSPYLRARMTLDEMVAQLDPQKVVGVREEPRISEQQFGNLQSVALMQEAKSDRNAFGRFYYRFPDGESALDVYSRVSSFIATVYRDVDSMRSQRVLTEETHIVMVAHGLSARTFIMRWFQLPVADFEKLANQPNGSLLVMERQQNAAGEQWYELSQESWNLLNLHGDIDLNVVRAHGKGFGSRRLVCADAQDIDG</sequence>
<dbReference type="InterPro" id="IPR029033">
    <property type="entry name" value="His_PPase_superfam"/>
</dbReference>
<dbReference type="InterPro" id="IPR001345">
    <property type="entry name" value="PG/BPGM_mutase_AS"/>
</dbReference>
<reference evidence="3" key="1">
    <citation type="submission" date="2021-05" db="EMBL/GenBank/DDBJ databases">
        <title>The genome of the haptophyte Pavlova lutheri (Diacronema luteri, Pavlovales) - a model for lipid biosynthesis in eukaryotic algae.</title>
        <authorList>
            <person name="Hulatt C.J."/>
            <person name="Posewitz M.C."/>
        </authorList>
    </citation>
    <scope>NUCLEOTIDE SEQUENCE</scope>
    <source>
        <strain evidence="3">NIVA-4/92</strain>
    </source>
</reference>
<dbReference type="OrthoDB" id="10261749at2759"/>
<dbReference type="SUPFAM" id="SSF53254">
    <property type="entry name" value="Phosphoglycerate mutase-like"/>
    <property type="match status" value="1"/>
</dbReference>
<dbReference type="InterPro" id="IPR052765">
    <property type="entry name" value="PGM-Related"/>
</dbReference>